<dbReference type="Gene3D" id="2.10.90.10">
    <property type="entry name" value="Cystine-knot cytokines"/>
    <property type="match status" value="1"/>
</dbReference>
<dbReference type="GO" id="GO:0008083">
    <property type="term" value="F:growth factor activity"/>
    <property type="evidence" value="ECO:0007669"/>
    <property type="project" value="UniProtKB-KW"/>
</dbReference>
<sequence length="336" mass="38199">MWCQRILFLVICCMAAYGDYLIARPKESDVEIPESLEELEKTFPHGSDWMRLLRASSAIAKYGALKLIFRNPPDKSNEIVLEKSIFLYLPHQENVPNTNYRVDIRDLFTGRVIAHKFLSIQNSGWYKVLLNRWLEDSRRGLGLISANHGLEIRLRQKGGKKFDFEEFYKSNENLSHKFLPSLFIYYKNMRPMSIKDLFNFTDESLGKLHTNLPANPRLTKRSTLNTTCSYTVQDMLTNLNLSTIKPVRYYPNATKVCTGSCSPKSASTPSTSSQSTSSIKKCAQKVQDCCVPSKRRAFIMLYMDDKNILALSVFPDVIVEKCACASSIVKGTGNKG</sequence>
<organism evidence="5 6">
    <name type="scientific">Paramuricea clavata</name>
    <name type="common">Red gorgonian</name>
    <name type="synonym">Violescent sea-whip</name>
    <dbReference type="NCBI Taxonomy" id="317549"/>
    <lineage>
        <taxon>Eukaryota</taxon>
        <taxon>Metazoa</taxon>
        <taxon>Cnidaria</taxon>
        <taxon>Anthozoa</taxon>
        <taxon>Octocorallia</taxon>
        <taxon>Malacalcyonacea</taxon>
        <taxon>Plexauridae</taxon>
        <taxon>Paramuricea</taxon>
    </lineage>
</organism>
<dbReference type="PROSITE" id="PS51362">
    <property type="entry name" value="TGF_BETA_2"/>
    <property type="match status" value="1"/>
</dbReference>
<dbReference type="InterPro" id="IPR015615">
    <property type="entry name" value="TGF-beta-rel"/>
</dbReference>
<dbReference type="SMART" id="SM00204">
    <property type="entry name" value="TGFB"/>
    <property type="match status" value="1"/>
</dbReference>
<accession>A0A6S7IPQ7</accession>
<evidence type="ECO:0000313" key="6">
    <source>
        <dbReference type="Proteomes" id="UP001152795"/>
    </source>
</evidence>
<dbReference type="InterPro" id="IPR029034">
    <property type="entry name" value="Cystine-knot_cytokine"/>
</dbReference>
<comment type="caution">
    <text evidence="5">The sequence shown here is derived from an EMBL/GenBank/DDBJ whole genome shotgun (WGS) entry which is preliminary data.</text>
</comment>
<dbReference type="SUPFAM" id="SSF57501">
    <property type="entry name" value="Cystine-knot cytokines"/>
    <property type="match status" value="1"/>
</dbReference>
<proteinExistence type="inferred from homology"/>
<dbReference type="GO" id="GO:0005615">
    <property type="term" value="C:extracellular space"/>
    <property type="evidence" value="ECO:0007669"/>
    <property type="project" value="TreeGrafter"/>
</dbReference>
<dbReference type="EMBL" id="CACRXK020010522">
    <property type="protein sequence ID" value="CAB4019553.1"/>
    <property type="molecule type" value="Genomic_DNA"/>
</dbReference>
<dbReference type="Pfam" id="PF00019">
    <property type="entry name" value="TGF_beta"/>
    <property type="match status" value="1"/>
</dbReference>
<keyword evidence="3" id="KW-0964">Secreted</keyword>
<reference evidence="5" key="1">
    <citation type="submission" date="2020-04" db="EMBL/GenBank/DDBJ databases">
        <authorList>
            <person name="Alioto T."/>
            <person name="Alioto T."/>
            <person name="Gomez Garrido J."/>
        </authorList>
    </citation>
    <scope>NUCLEOTIDE SEQUENCE</scope>
    <source>
        <strain evidence="5">A484AB</strain>
    </source>
</reference>
<evidence type="ECO:0000256" key="1">
    <source>
        <dbReference type="ARBA" id="ARBA00004613"/>
    </source>
</evidence>
<dbReference type="PANTHER" id="PTHR11848">
    <property type="entry name" value="TGF-BETA FAMILY"/>
    <property type="match status" value="1"/>
</dbReference>
<dbReference type="GO" id="GO:0005125">
    <property type="term" value="F:cytokine activity"/>
    <property type="evidence" value="ECO:0007669"/>
    <property type="project" value="TreeGrafter"/>
</dbReference>
<dbReference type="InterPro" id="IPR001839">
    <property type="entry name" value="TGF-b_C"/>
</dbReference>
<evidence type="ECO:0000256" key="4">
    <source>
        <dbReference type="RuleBase" id="RU000354"/>
    </source>
</evidence>
<evidence type="ECO:0000256" key="3">
    <source>
        <dbReference type="ARBA" id="ARBA00022525"/>
    </source>
</evidence>
<protein>
    <submittedName>
        <fullName evidence="5">Inhibin beta B chain</fullName>
    </submittedName>
</protein>
<dbReference type="Proteomes" id="UP001152795">
    <property type="component" value="Unassembled WGS sequence"/>
</dbReference>
<dbReference type="AlphaFoldDB" id="A0A6S7IPQ7"/>
<keyword evidence="6" id="KW-1185">Reference proteome</keyword>
<comment type="subcellular location">
    <subcellularLocation>
        <location evidence="1">Secreted</location>
    </subcellularLocation>
</comment>
<evidence type="ECO:0000256" key="2">
    <source>
        <dbReference type="ARBA" id="ARBA00006656"/>
    </source>
</evidence>
<gene>
    <name evidence="5" type="ORF">PACLA_8A044731</name>
</gene>
<dbReference type="OrthoDB" id="10424595at2759"/>
<evidence type="ECO:0000313" key="5">
    <source>
        <dbReference type="EMBL" id="CAB4019553.1"/>
    </source>
</evidence>
<comment type="similarity">
    <text evidence="2 4">Belongs to the TGF-beta family.</text>
</comment>
<keyword evidence="4" id="KW-0339">Growth factor</keyword>
<name>A0A6S7IPQ7_PARCT</name>